<name>A0A8J5QJF6_9ASCO</name>
<dbReference type="Pfam" id="PF08325">
    <property type="entry name" value="WLM"/>
    <property type="match status" value="1"/>
</dbReference>
<feature type="domain" description="WLM" evidence="2">
    <location>
        <begin position="16"/>
        <end position="230"/>
    </location>
</feature>
<dbReference type="Proteomes" id="UP000694255">
    <property type="component" value="Unassembled WGS sequence"/>
</dbReference>
<evidence type="ECO:0000313" key="3">
    <source>
        <dbReference type="EMBL" id="KAG7664197.1"/>
    </source>
</evidence>
<keyword evidence="4" id="KW-1185">Reference proteome</keyword>
<organism evidence="3 4">
    <name type="scientific">[Candida] subhashii</name>
    <dbReference type="NCBI Taxonomy" id="561895"/>
    <lineage>
        <taxon>Eukaryota</taxon>
        <taxon>Fungi</taxon>
        <taxon>Dikarya</taxon>
        <taxon>Ascomycota</taxon>
        <taxon>Saccharomycotina</taxon>
        <taxon>Pichiomycetes</taxon>
        <taxon>Debaryomycetaceae</taxon>
        <taxon>Spathaspora</taxon>
    </lineage>
</organism>
<feature type="compositionally biased region" description="Polar residues" evidence="1">
    <location>
        <begin position="10"/>
        <end position="23"/>
    </location>
</feature>
<dbReference type="GO" id="GO:0006281">
    <property type="term" value="P:DNA repair"/>
    <property type="evidence" value="ECO:0007669"/>
    <property type="project" value="TreeGrafter"/>
</dbReference>
<sequence>MVLKGYGSYNKGTKQPNKPSPVSNIGRIGSLNRYPDKEYANSLLHDVAKLVAPIIHENNFKVGTLCEMFPNDPNLLGLNVNRGQKILLRLRYHSNDRSFYPMSDIVGTFLHELTHNLYGAHDQKFYDFLDKLKKRFEEIQYGGGANMNYRCEEERLGSKYDAFSNAATIRDKRLKELSKPKYKAEVRVLGSGSSLGPGKARPTNTGPIDPVQKQRQLRLLMLEAAERRQRDSKWCHSEAVGKEEVPDDADLDIIEIGDDDDDGDNGSARKVQKVQNDSNKTNVKEVVDLTKDEENDNKLVDNEIVVIDG</sequence>
<evidence type="ECO:0000313" key="4">
    <source>
        <dbReference type="Proteomes" id="UP000694255"/>
    </source>
</evidence>
<reference evidence="3 4" key="1">
    <citation type="journal article" date="2021" name="DNA Res.">
        <title>Genome analysis of Candida subhashii reveals its hybrid nature and dual mitochondrial genome conformations.</title>
        <authorList>
            <person name="Mixao V."/>
            <person name="Hegedusova E."/>
            <person name="Saus E."/>
            <person name="Pryszcz L.P."/>
            <person name="Cillingova A."/>
            <person name="Nosek J."/>
            <person name="Gabaldon T."/>
        </authorList>
    </citation>
    <scope>NUCLEOTIDE SEQUENCE [LARGE SCALE GENOMIC DNA]</scope>
    <source>
        <strain evidence="3 4">CBS 10753</strain>
    </source>
</reference>
<dbReference type="OrthoDB" id="49605at2759"/>
<dbReference type="GeneID" id="73469061"/>
<dbReference type="RefSeq" id="XP_049264429.1">
    <property type="nucleotide sequence ID" value="XM_049405991.1"/>
</dbReference>
<gene>
    <name evidence="3" type="ORF">J8A68_002260</name>
</gene>
<feature type="region of interest" description="Disordered" evidence="1">
    <location>
        <begin position="1"/>
        <end position="26"/>
    </location>
</feature>
<protein>
    <recommendedName>
        <fullName evidence="2">WLM domain-containing protein</fullName>
    </recommendedName>
</protein>
<evidence type="ECO:0000256" key="1">
    <source>
        <dbReference type="SAM" id="MobiDB-lite"/>
    </source>
</evidence>
<dbReference type="InterPro" id="IPR053000">
    <property type="entry name" value="WSS1-like_metalloprotease"/>
</dbReference>
<dbReference type="PANTHER" id="PTHR46622">
    <property type="entry name" value="DNA-DEPENDENT METALLOPROTEASE WSS1"/>
    <property type="match status" value="1"/>
</dbReference>
<dbReference type="InterPro" id="IPR013536">
    <property type="entry name" value="WLM_dom"/>
</dbReference>
<dbReference type="GO" id="GO:0005634">
    <property type="term" value="C:nucleus"/>
    <property type="evidence" value="ECO:0007669"/>
    <property type="project" value="TreeGrafter"/>
</dbReference>
<dbReference type="EMBL" id="JAGSYN010000103">
    <property type="protein sequence ID" value="KAG7664197.1"/>
    <property type="molecule type" value="Genomic_DNA"/>
</dbReference>
<proteinExistence type="predicted"/>
<dbReference type="PROSITE" id="PS51397">
    <property type="entry name" value="WLM"/>
    <property type="match status" value="1"/>
</dbReference>
<dbReference type="AlphaFoldDB" id="A0A8J5QJF6"/>
<accession>A0A8J5QJF6</accession>
<feature type="region of interest" description="Disordered" evidence="1">
    <location>
        <begin position="254"/>
        <end position="280"/>
    </location>
</feature>
<dbReference type="GO" id="GO:0008237">
    <property type="term" value="F:metallopeptidase activity"/>
    <property type="evidence" value="ECO:0007669"/>
    <property type="project" value="TreeGrafter"/>
</dbReference>
<comment type="caution">
    <text evidence="3">The sequence shown here is derived from an EMBL/GenBank/DDBJ whole genome shotgun (WGS) entry which is preliminary data.</text>
</comment>
<feature type="region of interest" description="Disordered" evidence="1">
    <location>
        <begin position="190"/>
        <end position="209"/>
    </location>
</feature>
<feature type="compositionally biased region" description="Acidic residues" evidence="1">
    <location>
        <begin position="254"/>
        <end position="264"/>
    </location>
</feature>
<evidence type="ECO:0000259" key="2">
    <source>
        <dbReference type="PROSITE" id="PS51397"/>
    </source>
</evidence>
<dbReference type="PANTHER" id="PTHR46622:SF1">
    <property type="entry name" value="DNA-DEPENDENT METALLOPROTEASE WSS1"/>
    <property type="match status" value="1"/>
</dbReference>